<dbReference type="PANTHER" id="PTHR36923:SF3">
    <property type="entry name" value="FERREDOXIN"/>
    <property type="match status" value="1"/>
</dbReference>
<keyword evidence="7" id="KW-0003">3Fe-4S</keyword>
<evidence type="ECO:0000256" key="2">
    <source>
        <dbReference type="ARBA" id="ARBA00022448"/>
    </source>
</evidence>
<proteinExistence type="predicted"/>
<comment type="cofactor">
    <cofactor evidence="1">
        <name>[3Fe-4S] cluster</name>
        <dbReference type="ChEBI" id="CHEBI:21137"/>
    </cofactor>
</comment>
<dbReference type="Proteomes" id="UP000028492">
    <property type="component" value="Chromosome"/>
</dbReference>
<evidence type="ECO:0008006" key="10">
    <source>
        <dbReference type="Google" id="ProtNLM"/>
    </source>
</evidence>
<keyword evidence="5" id="KW-0408">Iron</keyword>
<dbReference type="KEGG" id="aja:AJAP_26290"/>
<dbReference type="PANTHER" id="PTHR36923">
    <property type="entry name" value="FERREDOXIN"/>
    <property type="match status" value="1"/>
</dbReference>
<accession>A0A075V5A6</accession>
<gene>
    <name evidence="8" type="ORF">AJAP_26290</name>
</gene>
<evidence type="ECO:0000256" key="1">
    <source>
        <dbReference type="ARBA" id="ARBA00001927"/>
    </source>
</evidence>
<dbReference type="Pfam" id="PF13459">
    <property type="entry name" value="Fer4_15"/>
    <property type="match status" value="1"/>
</dbReference>
<evidence type="ECO:0000256" key="7">
    <source>
        <dbReference type="ARBA" id="ARBA00023291"/>
    </source>
</evidence>
<dbReference type="EMBL" id="CP008953">
    <property type="protein sequence ID" value="AIG78105.1"/>
    <property type="molecule type" value="Genomic_DNA"/>
</dbReference>
<keyword evidence="9" id="KW-1185">Reference proteome</keyword>
<name>A0A075V5A6_9PSEU</name>
<evidence type="ECO:0000256" key="5">
    <source>
        <dbReference type="ARBA" id="ARBA00023004"/>
    </source>
</evidence>
<dbReference type="GO" id="GO:0046872">
    <property type="term" value="F:metal ion binding"/>
    <property type="evidence" value="ECO:0007669"/>
    <property type="project" value="UniProtKB-KW"/>
</dbReference>
<reference evidence="8 9" key="1">
    <citation type="journal article" date="2014" name="J. Biotechnol.">
        <title>Complete genome sequence of the actinobacterium Amycolatopsis japonica MG417-CF17(T) (=DSM 44213T) producing (S,S)-N,N'-ethylenediaminedisuccinic acid.</title>
        <authorList>
            <person name="Stegmann E."/>
            <person name="Albersmeier A."/>
            <person name="Spohn M."/>
            <person name="Gert H."/>
            <person name="Weber T."/>
            <person name="Wohlleben W."/>
            <person name="Kalinowski J."/>
            <person name="Ruckert C."/>
        </authorList>
    </citation>
    <scope>NUCLEOTIDE SEQUENCE [LARGE SCALE GENOMIC DNA]</scope>
    <source>
        <strain evidence="9">MG417-CF17 (DSM 44213)</strain>
    </source>
</reference>
<keyword evidence="4" id="KW-0249">Electron transport</keyword>
<dbReference type="Gene3D" id="3.30.70.20">
    <property type="match status" value="1"/>
</dbReference>
<dbReference type="eggNOG" id="COG1141">
    <property type="taxonomic scope" value="Bacteria"/>
</dbReference>
<keyword evidence="2" id="KW-0813">Transport</keyword>
<evidence type="ECO:0000256" key="4">
    <source>
        <dbReference type="ARBA" id="ARBA00022982"/>
    </source>
</evidence>
<protein>
    <recommendedName>
        <fullName evidence="10">Ferredoxin</fullName>
    </recommendedName>
</protein>
<dbReference type="GO" id="GO:0051538">
    <property type="term" value="F:3 iron, 4 sulfur cluster binding"/>
    <property type="evidence" value="ECO:0007669"/>
    <property type="project" value="UniProtKB-KW"/>
</dbReference>
<dbReference type="AlphaFoldDB" id="A0A075V5A6"/>
<dbReference type="RefSeq" id="WP_007033644.1">
    <property type="nucleotide sequence ID" value="NZ_CP008953.1"/>
</dbReference>
<dbReference type="HOGENOM" id="CLU_139698_6_1_11"/>
<evidence type="ECO:0000256" key="6">
    <source>
        <dbReference type="ARBA" id="ARBA00023014"/>
    </source>
</evidence>
<evidence type="ECO:0000256" key="3">
    <source>
        <dbReference type="ARBA" id="ARBA00022723"/>
    </source>
</evidence>
<dbReference type="STRING" id="208439.AJAP_26290"/>
<sequence length="78" mass="8751">MIFGSIRRGTRVSVDNERCEIFGFCEMEAPSTFKIGPDGKLRIRRMVDRDGLDQAISAARLCPKQAIRVKGEGAYDDE</sequence>
<organism evidence="8 9">
    <name type="scientific">Amycolatopsis japonica</name>
    <dbReference type="NCBI Taxonomy" id="208439"/>
    <lineage>
        <taxon>Bacteria</taxon>
        <taxon>Bacillati</taxon>
        <taxon>Actinomycetota</taxon>
        <taxon>Actinomycetes</taxon>
        <taxon>Pseudonocardiales</taxon>
        <taxon>Pseudonocardiaceae</taxon>
        <taxon>Amycolatopsis</taxon>
        <taxon>Amycolatopsis japonica group</taxon>
    </lineage>
</organism>
<dbReference type="SUPFAM" id="SSF54862">
    <property type="entry name" value="4Fe-4S ferredoxins"/>
    <property type="match status" value="1"/>
</dbReference>
<keyword evidence="6" id="KW-0411">Iron-sulfur</keyword>
<evidence type="ECO:0000313" key="8">
    <source>
        <dbReference type="EMBL" id="AIG78105.1"/>
    </source>
</evidence>
<dbReference type="InterPro" id="IPR051269">
    <property type="entry name" value="Fe-S_cluster_ET"/>
</dbReference>
<keyword evidence="3" id="KW-0479">Metal-binding</keyword>
<evidence type="ECO:0000313" key="9">
    <source>
        <dbReference type="Proteomes" id="UP000028492"/>
    </source>
</evidence>